<keyword evidence="1" id="KW-1133">Transmembrane helix</keyword>
<evidence type="ECO:0000313" key="3">
    <source>
        <dbReference type="Proteomes" id="UP001595814"/>
    </source>
</evidence>
<feature type="transmembrane region" description="Helical" evidence="1">
    <location>
        <begin position="6"/>
        <end position="25"/>
    </location>
</feature>
<feature type="transmembrane region" description="Helical" evidence="1">
    <location>
        <begin position="67"/>
        <end position="87"/>
    </location>
</feature>
<dbReference type="EMBL" id="JBHSAW010000003">
    <property type="protein sequence ID" value="MFC4094602.1"/>
    <property type="molecule type" value="Genomic_DNA"/>
</dbReference>
<organism evidence="2 3">
    <name type="scientific">Euzebyella saccharophila</name>
    <dbReference type="NCBI Taxonomy" id="679664"/>
    <lineage>
        <taxon>Bacteria</taxon>
        <taxon>Pseudomonadati</taxon>
        <taxon>Bacteroidota</taxon>
        <taxon>Flavobacteriia</taxon>
        <taxon>Flavobacteriales</taxon>
        <taxon>Flavobacteriaceae</taxon>
        <taxon>Euzebyella</taxon>
    </lineage>
</organism>
<dbReference type="RefSeq" id="WP_192462453.1">
    <property type="nucleotide sequence ID" value="NZ_JACYFJ010000003.1"/>
</dbReference>
<dbReference type="PANTHER" id="PTHR36974:SF1">
    <property type="entry name" value="DOXX FAMILY MEMBRANE PROTEIN"/>
    <property type="match status" value="1"/>
</dbReference>
<protein>
    <submittedName>
        <fullName evidence="2">MauE/DoxX family redox-associated membrane protein</fullName>
    </submittedName>
</protein>
<name>A0ABV8JJ91_9FLAO</name>
<dbReference type="Proteomes" id="UP001595814">
    <property type="component" value="Unassembled WGS sequence"/>
</dbReference>
<dbReference type="PANTHER" id="PTHR36974">
    <property type="entry name" value="MEMBRANE PROTEIN-RELATED"/>
    <property type="match status" value="1"/>
</dbReference>
<keyword evidence="1" id="KW-0812">Transmembrane</keyword>
<evidence type="ECO:0000313" key="2">
    <source>
        <dbReference type="EMBL" id="MFC4094602.1"/>
    </source>
</evidence>
<gene>
    <name evidence="2" type="ORF">ACFOUT_01875</name>
</gene>
<sequence length="122" mass="14129">MSLYGPWHLYLMATLYILAGILHFLKPKMYKRIIPSYLPGHGFIVVISGIVEIILGLAVFYPPTRNAALYGIIIMLTFFLPVHFFMLNNKKAGMGLPKWALFARIPLQFVLMFWSFWYLNIS</sequence>
<feature type="transmembrane region" description="Helical" evidence="1">
    <location>
        <begin position="99"/>
        <end position="119"/>
    </location>
</feature>
<feature type="transmembrane region" description="Helical" evidence="1">
    <location>
        <begin position="37"/>
        <end position="61"/>
    </location>
</feature>
<evidence type="ECO:0000256" key="1">
    <source>
        <dbReference type="SAM" id="Phobius"/>
    </source>
</evidence>
<comment type="caution">
    <text evidence="2">The sequence shown here is derived from an EMBL/GenBank/DDBJ whole genome shotgun (WGS) entry which is preliminary data.</text>
</comment>
<proteinExistence type="predicted"/>
<accession>A0ABV8JJ91</accession>
<keyword evidence="3" id="KW-1185">Reference proteome</keyword>
<reference evidence="3" key="1">
    <citation type="journal article" date="2019" name="Int. J. Syst. Evol. Microbiol.">
        <title>The Global Catalogue of Microorganisms (GCM) 10K type strain sequencing project: providing services to taxonomists for standard genome sequencing and annotation.</title>
        <authorList>
            <consortium name="The Broad Institute Genomics Platform"/>
            <consortium name="The Broad Institute Genome Sequencing Center for Infectious Disease"/>
            <person name="Wu L."/>
            <person name="Ma J."/>
        </authorList>
    </citation>
    <scope>NUCLEOTIDE SEQUENCE [LARGE SCALE GENOMIC DNA]</scope>
    <source>
        <strain evidence="3">CECT 7477</strain>
    </source>
</reference>
<keyword evidence="1" id="KW-0472">Membrane</keyword>